<protein>
    <submittedName>
        <fullName evidence="2">PP85</fullName>
    </submittedName>
</protein>
<reference evidence="2 3" key="1">
    <citation type="submission" date="2010-04" db="EMBL/GenBank/DDBJ databases">
        <title>Novel immune-modulators identified by a rapid, functional screen of the Parapox virus genome.</title>
        <authorList>
            <person name="McGuire M.J."/>
            <person name="Sykes K.F."/>
            <person name="Johnston S.A."/>
        </authorList>
    </citation>
    <scope>NUCLEOTIDE SEQUENCE [LARGE SCALE GENOMIC DNA]</scope>
    <source>
        <strain evidence="2">D1701</strain>
    </source>
</reference>
<dbReference type="EMBL" id="HM133903">
    <property type="protein sequence ID" value="ADY76757.1"/>
    <property type="molecule type" value="Genomic_DNA"/>
</dbReference>
<evidence type="ECO:0000313" key="2">
    <source>
        <dbReference type="EMBL" id="ADY76757.1"/>
    </source>
</evidence>
<organismHost>
    <name type="scientific">Capra hircus</name>
    <name type="common">Goat</name>
    <dbReference type="NCBI Taxonomy" id="9925"/>
</organismHost>
<organism evidence="2 3">
    <name type="scientific">Orf virus</name>
    <name type="common">ORFV</name>
    <dbReference type="NCBI Taxonomy" id="10258"/>
    <lineage>
        <taxon>Viruses</taxon>
        <taxon>Varidnaviria</taxon>
        <taxon>Bamfordvirae</taxon>
        <taxon>Nucleocytoviricota</taxon>
        <taxon>Pokkesviricetes</taxon>
        <taxon>Chitovirales</taxon>
        <taxon>Poxviridae</taxon>
        <taxon>Chordopoxvirinae</taxon>
        <taxon>Parapoxvirus</taxon>
        <taxon>Parapoxvirus orf</taxon>
    </lineage>
</organism>
<dbReference type="Proteomes" id="UP000103309">
    <property type="component" value="Segment"/>
</dbReference>
<sequence length="257" mass="28714">MMVSTRTSVRCARLMRRRCTVMSTRCTEGRPEGRVSISGTSSPRHTNSKFTFSGISLSALGAVSATISVWLRLMLMRLLNSLKPSFTFAAPLFSVVWKLESACCVNFSQSTCADMMPTGVPPPSSAFSFWYSLRKMSSAVARVMRTREGFRCVRKTYSMKSTFASEKKYFSRTSFITRWIMWYRSRAETASASEGAGFTKTRKLNGARILVARRCRCMRTNPCRIFDQSALISRNQVMLSCGKSSSTGLVVDPGIFA</sequence>
<evidence type="ECO:0000313" key="3">
    <source>
        <dbReference type="Proteomes" id="UP000103309"/>
    </source>
</evidence>
<name>F1AX45_ORFV</name>
<proteinExistence type="predicted"/>
<evidence type="ECO:0000256" key="1">
    <source>
        <dbReference type="SAM" id="Phobius"/>
    </source>
</evidence>
<feature type="transmembrane region" description="Helical" evidence="1">
    <location>
        <begin position="50"/>
        <end position="73"/>
    </location>
</feature>
<accession>F1AX45</accession>
<keyword evidence="1" id="KW-0472">Membrane</keyword>
<keyword evidence="1" id="KW-0812">Transmembrane</keyword>
<organismHost>
    <name type="scientific">Homo sapiens</name>
    <name type="common">Human</name>
    <dbReference type="NCBI Taxonomy" id="9606"/>
</organismHost>
<organismHost>
    <name type="scientific">Ovis aries</name>
    <name type="common">Sheep</name>
    <dbReference type="NCBI Taxonomy" id="9940"/>
</organismHost>
<keyword evidence="1" id="KW-1133">Transmembrane helix</keyword>